<name>A0A1F5VU17_9BACT</name>
<proteinExistence type="predicted"/>
<protein>
    <recommendedName>
        <fullName evidence="4">Metal-dependent hydrolase</fullName>
    </recommendedName>
</protein>
<comment type="caution">
    <text evidence="2">The sequence shown here is derived from an EMBL/GenBank/DDBJ whole genome shotgun (WGS) entry which is preliminary data.</text>
</comment>
<feature type="transmembrane region" description="Helical" evidence="1">
    <location>
        <begin position="69"/>
        <end position="87"/>
    </location>
</feature>
<evidence type="ECO:0008006" key="4">
    <source>
        <dbReference type="Google" id="ProtNLM"/>
    </source>
</evidence>
<dbReference type="Proteomes" id="UP000178943">
    <property type="component" value="Unassembled WGS sequence"/>
</dbReference>
<dbReference type="EMBL" id="MFGW01000078">
    <property type="protein sequence ID" value="OGF66899.1"/>
    <property type="molecule type" value="Genomic_DNA"/>
</dbReference>
<feature type="transmembrane region" description="Helical" evidence="1">
    <location>
        <begin position="99"/>
        <end position="118"/>
    </location>
</feature>
<dbReference type="Pfam" id="PF04307">
    <property type="entry name" value="YdjM"/>
    <property type="match status" value="1"/>
</dbReference>
<feature type="transmembrane region" description="Helical" evidence="1">
    <location>
        <begin position="161"/>
        <end position="183"/>
    </location>
</feature>
<evidence type="ECO:0000313" key="3">
    <source>
        <dbReference type="Proteomes" id="UP000178943"/>
    </source>
</evidence>
<evidence type="ECO:0000256" key="1">
    <source>
        <dbReference type="SAM" id="Phobius"/>
    </source>
</evidence>
<keyword evidence="1" id="KW-1133">Transmembrane helix</keyword>
<gene>
    <name evidence="2" type="ORF">A2Y62_01530</name>
</gene>
<sequence length="198" mass="23225">MFFERIANKMPTPAAHTLISTTIAIIYLSKDYIIAHKKFILGFIIAISILPDIDVAWDLFIRTPPIHHTFSHSIFTPIFLSLGYVVYTILRKHKINTKLLFLFCLLYYFHLLADFFAYDLKPPYGLMLFWPFSNAYYISSQPFFLPVSKATVLDLIRKENFYALASETILLILPFLLVIAIRWRKELYSHFSKIKHSH</sequence>
<reference evidence="2 3" key="1">
    <citation type="journal article" date="2016" name="Nat. Commun.">
        <title>Thousands of microbial genomes shed light on interconnected biogeochemical processes in an aquifer system.</title>
        <authorList>
            <person name="Anantharaman K."/>
            <person name="Brown C.T."/>
            <person name="Hug L.A."/>
            <person name="Sharon I."/>
            <person name="Castelle C.J."/>
            <person name="Probst A.J."/>
            <person name="Thomas B.C."/>
            <person name="Singh A."/>
            <person name="Wilkins M.J."/>
            <person name="Karaoz U."/>
            <person name="Brodie E.L."/>
            <person name="Williams K.H."/>
            <person name="Hubbard S.S."/>
            <person name="Banfield J.F."/>
        </authorList>
    </citation>
    <scope>NUCLEOTIDE SEQUENCE [LARGE SCALE GENOMIC DNA]</scope>
</reference>
<feature type="transmembrane region" description="Helical" evidence="1">
    <location>
        <begin position="39"/>
        <end position="57"/>
    </location>
</feature>
<evidence type="ECO:0000313" key="2">
    <source>
        <dbReference type="EMBL" id="OGF66899.1"/>
    </source>
</evidence>
<keyword evidence="1" id="KW-0472">Membrane</keyword>
<dbReference type="InterPro" id="IPR007404">
    <property type="entry name" value="YdjM-like"/>
</dbReference>
<accession>A0A1F5VU17</accession>
<keyword evidence="1" id="KW-0812">Transmembrane</keyword>
<dbReference type="AlphaFoldDB" id="A0A1F5VU17"/>
<organism evidence="2 3">
    <name type="scientific">Candidatus Fischerbacteria bacterium RBG_13_37_8</name>
    <dbReference type="NCBI Taxonomy" id="1817863"/>
    <lineage>
        <taxon>Bacteria</taxon>
        <taxon>Candidatus Fischeribacteriota</taxon>
    </lineage>
</organism>